<name>A0A6J7JAF6_9ZZZZ</name>
<dbReference type="EMBL" id="CAFBNG010000093">
    <property type="protein sequence ID" value="CAB4940126.1"/>
    <property type="molecule type" value="Genomic_DNA"/>
</dbReference>
<protein>
    <submittedName>
        <fullName evidence="1">Unannotated protein</fullName>
    </submittedName>
</protein>
<organism evidence="1">
    <name type="scientific">freshwater metagenome</name>
    <dbReference type="NCBI Taxonomy" id="449393"/>
    <lineage>
        <taxon>unclassified sequences</taxon>
        <taxon>metagenomes</taxon>
        <taxon>ecological metagenomes</taxon>
    </lineage>
</organism>
<evidence type="ECO:0000313" key="1">
    <source>
        <dbReference type="EMBL" id="CAB4940126.1"/>
    </source>
</evidence>
<reference evidence="1" key="1">
    <citation type="submission" date="2020-05" db="EMBL/GenBank/DDBJ databases">
        <authorList>
            <person name="Chiriac C."/>
            <person name="Salcher M."/>
            <person name="Ghai R."/>
            <person name="Kavagutti S V."/>
        </authorList>
    </citation>
    <scope>NUCLEOTIDE SEQUENCE</scope>
</reference>
<dbReference type="AlphaFoldDB" id="A0A6J7JAF6"/>
<proteinExistence type="predicted"/>
<accession>A0A6J7JAF6</accession>
<sequence length="172" mass="18758">MSPEWRAPISTIQNVVLSSHCKIVSGAPISLLNEPAGATVLPIICRRCESKSLVVVFPCEPVIPITIKSDNSSRTCCANFPSATTTSGTTMQGWLIWRSVRLNTAPCLLASVTKSWPSTFSPLRARKSEPLPHLRESTSTEPVTTIFESPCRTPPVMRAISLAFNVITQHLQ</sequence>
<gene>
    <name evidence="1" type="ORF">UFOPK3774_00597</name>
</gene>